<dbReference type="AlphaFoldDB" id="A0A7D9HD60"/>
<proteinExistence type="predicted"/>
<dbReference type="EMBL" id="CACRXK020000298">
    <property type="protein sequence ID" value="CAB3980525.1"/>
    <property type="molecule type" value="Genomic_DNA"/>
</dbReference>
<organism evidence="1 2">
    <name type="scientific">Paramuricea clavata</name>
    <name type="common">Red gorgonian</name>
    <name type="synonym">Violescent sea-whip</name>
    <dbReference type="NCBI Taxonomy" id="317549"/>
    <lineage>
        <taxon>Eukaryota</taxon>
        <taxon>Metazoa</taxon>
        <taxon>Cnidaria</taxon>
        <taxon>Anthozoa</taxon>
        <taxon>Octocorallia</taxon>
        <taxon>Malacalcyonacea</taxon>
        <taxon>Plexauridae</taxon>
        <taxon>Paramuricea</taxon>
    </lineage>
</organism>
<evidence type="ECO:0000313" key="2">
    <source>
        <dbReference type="Proteomes" id="UP001152795"/>
    </source>
</evidence>
<comment type="caution">
    <text evidence="1">The sequence shown here is derived from an EMBL/GenBank/DDBJ whole genome shotgun (WGS) entry which is preliminary data.</text>
</comment>
<reference evidence="1" key="1">
    <citation type="submission" date="2020-04" db="EMBL/GenBank/DDBJ databases">
        <authorList>
            <person name="Alioto T."/>
            <person name="Alioto T."/>
            <person name="Gomez Garrido J."/>
        </authorList>
    </citation>
    <scope>NUCLEOTIDE SEQUENCE</scope>
    <source>
        <strain evidence="1">A484AB</strain>
    </source>
</reference>
<protein>
    <submittedName>
        <fullName evidence="1">Uncharacterized protein</fullName>
    </submittedName>
</protein>
<keyword evidence="2" id="KW-1185">Reference proteome</keyword>
<evidence type="ECO:0000313" key="1">
    <source>
        <dbReference type="EMBL" id="CAB3980525.1"/>
    </source>
</evidence>
<gene>
    <name evidence="1" type="ORF">PACLA_8A028739</name>
</gene>
<feature type="non-terminal residue" evidence="1">
    <location>
        <position position="83"/>
    </location>
</feature>
<name>A0A7D9HD60_PARCT</name>
<accession>A0A7D9HD60</accession>
<sequence>YVLNKGHVLQIQYNTCMRNKSFGEHATNLCLQRSGRATQRQDCLQTGQEMPIYLYMRINLGTNIEFPLQAETARVGLAIQRIH</sequence>
<feature type="non-terminal residue" evidence="1">
    <location>
        <position position="1"/>
    </location>
</feature>
<dbReference type="Proteomes" id="UP001152795">
    <property type="component" value="Unassembled WGS sequence"/>
</dbReference>